<feature type="domain" description="TRAM" evidence="5">
    <location>
        <begin position="1"/>
        <end position="56"/>
    </location>
</feature>
<dbReference type="KEGG" id="cag:Cagg_2200"/>
<dbReference type="PANTHER" id="PTHR11061">
    <property type="entry name" value="RNA M5U METHYLTRANSFERASE"/>
    <property type="match status" value="1"/>
</dbReference>
<dbReference type="InterPro" id="IPR012340">
    <property type="entry name" value="NA-bd_OB-fold"/>
</dbReference>
<gene>
    <name evidence="6" type="ordered locus">Cagg_2200</name>
</gene>
<keyword evidence="1 4" id="KW-0489">Methyltransferase</keyword>
<dbReference type="InterPro" id="IPR010280">
    <property type="entry name" value="U5_MeTrfase_fam"/>
</dbReference>
<protein>
    <submittedName>
        <fullName evidence="6">RNA methyltransferase, TrmA family</fullName>
    </submittedName>
</protein>
<dbReference type="Gene3D" id="3.40.50.150">
    <property type="entry name" value="Vaccinia Virus protein VP39"/>
    <property type="match status" value="1"/>
</dbReference>
<organism evidence="6 7">
    <name type="scientific">Chloroflexus aggregans (strain MD-66 / DSM 9485)</name>
    <dbReference type="NCBI Taxonomy" id="326427"/>
    <lineage>
        <taxon>Bacteria</taxon>
        <taxon>Bacillati</taxon>
        <taxon>Chloroflexota</taxon>
        <taxon>Chloroflexia</taxon>
        <taxon>Chloroflexales</taxon>
        <taxon>Chloroflexineae</taxon>
        <taxon>Chloroflexaceae</taxon>
        <taxon>Chloroflexus</taxon>
    </lineage>
</organism>
<accession>B8GD16</accession>
<feature type="binding site" evidence="4">
    <location>
        <position position="249"/>
    </location>
    <ligand>
        <name>S-adenosyl-L-methionine</name>
        <dbReference type="ChEBI" id="CHEBI:59789"/>
    </ligand>
</feature>
<dbReference type="CDD" id="cd02440">
    <property type="entry name" value="AdoMet_MTases"/>
    <property type="match status" value="1"/>
</dbReference>
<keyword evidence="7" id="KW-1185">Reference proteome</keyword>
<dbReference type="RefSeq" id="WP_015940941.1">
    <property type="nucleotide sequence ID" value="NC_011831.1"/>
</dbReference>
<dbReference type="GO" id="GO:0070041">
    <property type="term" value="F:rRNA (uridine-C5-)-methyltransferase activity"/>
    <property type="evidence" value="ECO:0007669"/>
    <property type="project" value="TreeGrafter"/>
</dbReference>
<dbReference type="PANTHER" id="PTHR11061:SF30">
    <property type="entry name" value="TRNA (URACIL(54)-C(5))-METHYLTRANSFERASE"/>
    <property type="match status" value="1"/>
</dbReference>
<dbReference type="AlphaFoldDB" id="B8GD16"/>
<dbReference type="Gene3D" id="2.40.50.140">
    <property type="entry name" value="Nucleic acid-binding proteins"/>
    <property type="match status" value="1"/>
</dbReference>
<dbReference type="HOGENOM" id="CLU_014689_7_0_0"/>
<dbReference type="Gene3D" id="2.40.50.1070">
    <property type="match status" value="1"/>
</dbReference>
<dbReference type="SUPFAM" id="SSF50249">
    <property type="entry name" value="Nucleic acid-binding proteins"/>
    <property type="match status" value="1"/>
</dbReference>
<dbReference type="STRING" id="326427.Cagg_2200"/>
<feature type="binding site" evidence="4">
    <location>
        <position position="343"/>
    </location>
    <ligand>
        <name>S-adenosyl-L-methionine</name>
        <dbReference type="ChEBI" id="CHEBI:59789"/>
    </ligand>
</feature>
<proteinExistence type="inferred from homology"/>
<evidence type="ECO:0000256" key="3">
    <source>
        <dbReference type="ARBA" id="ARBA00022691"/>
    </source>
</evidence>
<keyword evidence="2 4" id="KW-0808">Transferase</keyword>
<feature type="binding site" evidence="4">
    <location>
        <position position="298"/>
    </location>
    <ligand>
        <name>S-adenosyl-L-methionine</name>
        <dbReference type="ChEBI" id="CHEBI:59789"/>
    </ligand>
</feature>
<dbReference type="InterPro" id="IPR002792">
    <property type="entry name" value="TRAM_dom"/>
</dbReference>
<dbReference type="PROSITE" id="PS51687">
    <property type="entry name" value="SAM_MT_RNA_M5U"/>
    <property type="match status" value="1"/>
</dbReference>
<dbReference type="Pfam" id="PF01938">
    <property type="entry name" value="TRAM"/>
    <property type="match status" value="1"/>
</dbReference>
<dbReference type="PROSITE" id="PS50926">
    <property type="entry name" value="TRAM"/>
    <property type="match status" value="1"/>
</dbReference>
<evidence type="ECO:0000313" key="7">
    <source>
        <dbReference type="Proteomes" id="UP000002508"/>
    </source>
</evidence>
<evidence type="ECO:0000313" key="6">
    <source>
        <dbReference type="EMBL" id="ACL25083.1"/>
    </source>
</evidence>
<dbReference type="PROSITE" id="PS01231">
    <property type="entry name" value="TRMA_2"/>
    <property type="match status" value="1"/>
</dbReference>
<evidence type="ECO:0000256" key="1">
    <source>
        <dbReference type="ARBA" id="ARBA00022603"/>
    </source>
</evidence>
<sequence>MEERIELDIEGIAQGGDGVGRLGELVVFVTGALPGERVQATICERHDRFLRATVSEIIRPSPDRVAPLITPGDHAPWQHIAYPAQVRLKGEIVVEQIRKFLPGVEVPIRPVIAAPQPWGYRNSARLHADHTALGYHATGTKTVVDLVDDPLLLPALREALAGLRRLPFAGLISEVTLRASAVYGYAAARLLPTVTAHRNEIARLAAAWMATTPVLAGVTLADEPLVGAGAIFDELGEMVFHLSLSSFFQVNHPQAERMLEIVRTALAPHGGRLLDAYSGVGSFALPLAAGYEDVVAVEAHQPAVADGEQSAFLNKVSNVRFVAGAAERVIGHLSGPFHAVILDPPRRGCHPAVLTALIKHAPRCIVYVSCHPGLIGRDLAPLVAAGYHCIQVQPIDLFPQTPHIETVVVLERSS</sequence>
<dbReference type="GO" id="GO:0070475">
    <property type="term" value="P:rRNA base methylation"/>
    <property type="evidence" value="ECO:0007669"/>
    <property type="project" value="TreeGrafter"/>
</dbReference>
<feature type="binding site" evidence="4">
    <location>
        <position position="277"/>
    </location>
    <ligand>
        <name>S-adenosyl-L-methionine</name>
        <dbReference type="ChEBI" id="CHEBI:59789"/>
    </ligand>
</feature>
<evidence type="ECO:0000256" key="4">
    <source>
        <dbReference type="PROSITE-ProRule" id="PRU01024"/>
    </source>
</evidence>
<dbReference type="Pfam" id="PF05958">
    <property type="entry name" value="tRNA_U5-meth_tr"/>
    <property type="match status" value="1"/>
</dbReference>
<dbReference type="EMBL" id="CP001337">
    <property type="protein sequence ID" value="ACL25083.1"/>
    <property type="molecule type" value="Genomic_DNA"/>
</dbReference>
<dbReference type="InterPro" id="IPR029063">
    <property type="entry name" value="SAM-dependent_MTases_sf"/>
</dbReference>
<dbReference type="OrthoDB" id="9804590at2"/>
<evidence type="ECO:0000256" key="2">
    <source>
        <dbReference type="ARBA" id="ARBA00022679"/>
    </source>
</evidence>
<comment type="similarity">
    <text evidence="4">Belongs to the class I-like SAM-binding methyltransferase superfamily. RNA M5U methyltransferase family.</text>
</comment>
<dbReference type="SUPFAM" id="SSF53335">
    <property type="entry name" value="S-adenosyl-L-methionine-dependent methyltransferases"/>
    <property type="match status" value="1"/>
</dbReference>
<feature type="active site" description="Nucleophile" evidence="4">
    <location>
        <position position="370"/>
    </location>
</feature>
<dbReference type="eggNOG" id="COG2265">
    <property type="taxonomic scope" value="Bacteria"/>
</dbReference>
<dbReference type="Proteomes" id="UP000002508">
    <property type="component" value="Chromosome"/>
</dbReference>
<dbReference type="InterPro" id="IPR030391">
    <property type="entry name" value="MeTrfase_TrmA_CS"/>
</dbReference>
<name>B8GD16_CHLAD</name>
<reference evidence="6" key="1">
    <citation type="submission" date="2008-12" db="EMBL/GenBank/DDBJ databases">
        <title>Complete sequence of Chloroflexus aggregans DSM 9485.</title>
        <authorList>
            <consortium name="US DOE Joint Genome Institute"/>
            <person name="Lucas S."/>
            <person name="Copeland A."/>
            <person name="Lapidus A."/>
            <person name="Glavina del Rio T."/>
            <person name="Dalin E."/>
            <person name="Tice H."/>
            <person name="Pitluck S."/>
            <person name="Foster B."/>
            <person name="Larimer F."/>
            <person name="Land M."/>
            <person name="Hauser L."/>
            <person name="Kyrpides N."/>
            <person name="Mikhailova N."/>
            <person name="Bryant D."/>
            <person name="Richardson P."/>
        </authorList>
    </citation>
    <scope>NUCLEOTIDE SEQUENCE</scope>
    <source>
        <strain evidence="6">DSM 9485</strain>
    </source>
</reference>
<evidence type="ECO:0000259" key="5">
    <source>
        <dbReference type="PROSITE" id="PS50926"/>
    </source>
</evidence>
<keyword evidence="3 4" id="KW-0949">S-adenosyl-L-methionine</keyword>